<comment type="caution">
    <text evidence="2">The sequence shown here is derived from an EMBL/GenBank/DDBJ whole genome shotgun (WGS) entry which is preliminary data.</text>
</comment>
<protein>
    <submittedName>
        <fullName evidence="2">Uncharacterized protein</fullName>
    </submittedName>
</protein>
<name>A0A495LZB5_9FLAO</name>
<dbReference type="AlphaFoldDB" id="A0A495LZB5"/>
<dbReference type="Proteomes" id="UP000277579">
    <property type="component" value="Unassembled WGS sequence"/>
</dbReference>
<reference evidence="2 3" key="1">
    <citation type="submission" date="2018-10" db="EMBL/GenBank/DDBJ databases">
        <title>Genomic Encyclopedia of Archaeal and Bacterial Type Strains, Phase II (KMG-II): from individual species to whole genera.</title>
        <authorList>
            <person name="Goeker M."/>
        </authorList>
    </citation>
    <scope>NUCLEOTIDE SEQUENCE [LARGE SCALE GENOMIC DNA]</scope>
    <source>
        <strain evidence="2 3">DSM 29537</strain>
    </source>
</reference>
<evidence type="ECO:0000256" key="1">
    <source>
        <dbReference type="SAM" id="Phobius"/>
    </source>
</evidence>
<organism evidence="2 3">
    <name type="scientific">Flavobacterium endophyticum</name>
    <dbReference type="NCBI Taxonomy" id="1540163"/>
    <lineage>
        <taxon>Bacteria</taxon>
        <taxon>Pseudomonadati</taxon>
        <taxon>Bacteroidota</taxon>
        <taxon>Flavobacteriia</taxon>
        <taxon>Flavobacteriales</taxon>
        <taxon>Flavobacteriaceae</taxon>
        <taxon>Flavobacterium</taxon>
    </lineage>
</organism>
<keyword evidence="3" id="KW-1185">Reference proteome</keyword>
<evidence type="ECO:0000313" key="3">
    <source>
        <dbReference type="Proteomes" id="UP000277579"/>
    </source>
</evidence>
<keyword evidence="1" id="KW-1133">Transmembrane helix</keyword>
<keyword evidence="1" id="KW-0812">Transmembrane</keyword>
<proteinExistence type="predicted"/>
<dbReference type="EMBL" id="RBLC01000005">
    <property type="protein sequence ID" value="RKS19097.1"/>
    <property type="molecule type" value="Genomic_DNA"/>
</dbReference>
<dbReference type="OrthoDB" id="1442507at2"/>
<sequence length="135" mass="14460">MKENENNELERLADKAMQGLPLETPSFDFTARVMAQTAAIPKKTAPVYVPLLPGYFWLLLAVALAGLLGYAYFAEGAATPVSEGTGLKALYGSALDDMASTLQFSKTTMYAAVALLLSVLAQIPIVRSRFNAAAR</sequence>
<evidence type="ECO:0000313" key="2">
    <source>
        <dbReference type="EMBL" id="RKS19097.1"/>
    </source>
</evidence>
<feature type="transmembrane region" description="Helical" evidence="1">
    <location>
        <begin position="52"/>
        <end position="73"/>
    </location>
</feature>
<dbReference type="RefSeq" id="WP_121377329.1">
    <property type="nucleotide sequence ID" value="NZ_RBLC01000005.1"/>
</dbReference>
<accession>A0A495LZB5</accession>
<keyword evidence="1" id="KW-0472">Membrane</keyword>
<feature type="transmembrane region" description="Helical" evidence="1">
    <location>
        <begin position="108"/>
        <end position="126"/>
    </location>
</feature>
<gene>
    <name evidence="2" type="ORF">CLV94_3048</name>
</gene>